<dbReference type="Pfam" id="PF10759">
    <property type="entry name" value="BPA"/>
    <property type="match status" value="1"/>
</dbReference>
<sequence>MTGQPASPSEPVEPEVVDASESPSEAVDDDLIDESIEHPAKVMRVGTMMRQLLEEVRSATLDEPSRDRLREIYETSVAELGAALSVDLREELGRLALPFADDVAPTSDELRIAQAQLVGWLEGLIQGIQATLFAQQMAAQQQLAGMRPPALPSGESGDGPEIRPGTYL</sequence>
<name>A0A381UEM9_9ZZZZ</name>
<reference evidence="2" key="1">
    <citation type="submission" date="2018-05" db="EMBL/GenBank/DDBJ databases">
        <authorList>
            <person name="Lanie J.A."/>
            <person name="Ng W.-L."/>
            <person name="Kazmierczak K.M."/>
            <person name="Andrzejewski T.M."/>
            <person name="Davidsen T.M."/>
            <person name="Wayne K.J."/>
            <person name="Tettelin H."/>
            <person name="Glass J.I."/>
            <person name="Rusch D."/>
            <person name="Podicherti R."/>
            <person name="Tsui H.-C.T."/>
            <person name="Winkler M.E."/>
        </authorList>
    </citation>
    <scope>NUCLEOTIDE SEQUENCE</scope>
</reference>
<dbReference type="InterPro" id="IPR019695">
    <property type="entry name" value="Proteasome_act"/>
</dbReference>
<dbReference type="EMBL" id="UINC01006294">
    <property type="protein sequence ID" value="SVA26672.1"/>
    <property type="molecule type" value="Genomic_DNA"/>
</dbReference>
<evidence type="ECO:0000256" key="1">
    <source>
        <dbReference type="SAM" id="MobiDB-lite"/>
    </source>
</evidence>
<feature type="compositionally biased region" description="Low complexity" evidence="1">
    <location>
        <begin position="1"/>
        <end position="10"/>
    </location>
</feature>
<accession>A0A381UEM9</accession>
<feature type="region of interest" description="Disordered" evidence="1">
    <location>
        <begin position="144"/>
        <end position="168"/>
    </location>
</feature>
<gene>
    <name evidence="2" type="ORF">METZ01_LOCUS79526</name>
</gene>
<evidence type="ECO:0008006" key="3">
    <source>
        <dbReference type="Google" id="ProtNLM"/>
    </source>
</evidence>
<dbReference type="AlphaFoldDB" id="A0A381UEM9"/>
<dbReference type="GO" id="GO:0061136">
    <property type="term" value="P:regulation of proteasomal protein catabolic process"/>
    <property type="evidence" value="ECO:0007669"/>
    <property type="project" value="InterPro"/>
</dbReference>
<organism evidence="2">
    <name type="scientific">marine metagenome</name>
    <dbReference type="NCBI Taxonomy" id="408172"/>
    <lineage>
        <taxon>unclassified sequences</taxon>
        <taxon>metagenomes</taxon>
        <taxon>ecological metagenomes</taxon>
    </lineage>
</organism>
<feature type="region of interest" description="Disordered" evidence="1">
    <location>
        <begin position="1"/>
        <end position="29"/>
    </location>
</feature>
<protein>
    <recommendedName>
        <fullName evidence="3">Bacterial proteasome activator</fullName>
    </recommendedName>
</protein>
<evidence type="ECO:0000313" key="2">
    <source>
        <dbReference type="EMBL" id="SVA26672.1"/>
    </source>
</evidence>
<proteinExistence type="predicted"/>